<evidence type="ECO:0000313" key="3">
    <source>
        <dbReference type="Proteomes" id="UP000179807"/>
    </source>
</evidence>
<keyword evidence="3" id="KW-1185">Reference proteome</keyword>
<keyword evidence="1" id="KW-1133">Transmembrane helix</keyword>
<sequence length="221" mass="25162">MSLKMPTEISDLNFGIKTWYLQPTFIIKISSVLFSVILQIVLFVLAARASDQLWKISIGRGECVTFLFLTVFLIATVLFFLFYFYKIFPNYSIYMFFASAGAAVLYVIFLFICCIAFCTKSNLSKSSSLIIGFIQNNPENKYVIAFLKKNNINSLSDSTLNEAVKKYAELRTTKTMSLLMPFSLIWIVLIVLLDFTALFESKDAEEGQNSTTKPLRPNMEI</sequence>
<keyword evidence="1" id="KW-0812">Transmembrane</keyword>
<reference evidence="2" key="1">
    <citation type="submission" date="2016-10" db="EMBL/GenBank/DDBJ databases">
        <authorList>
            <person name="Benchimol M."/>
            <person name="Almeida L.G."/>
            <person name="Vasconcelos A.T."/>
            <person name="Perreira-Neves A."/>
            <person name="Rosa I.A."/>
            <person name="Tasca T."/>
            <person name="Bogo M.R."/>
            <person name="de Souza W."/>
        </authorList>
    </citation>
    <scope>NUCLEOTIDE SEQUENCE [LARGE SCALE GENOMIC DNA]</scope>
    <source>
        <strain evidence="2">K</strain>
    </source>
</reference>
<dbReference type="GeneID" id="94846061"/>
<dbReference type="EMBL" id="MLAK01001173">
    <property type="protein sequence ID" value="OHS96476.1"/>
    <property type="molecule type" value="Genomic_DNA"/>
</dbReference>
<organism evidence="2 3">
    <name type="scientific">Tritrichomonas foetus</name>
    <dbReference type="NCBI Taxonomy" id="1144522"/>
    <lineage>
        <taxon>Eukaryota</taxon>
        <taxon>Metamonada</taxon>
        <taxon>Parabasalia</taxon>
        <taxon>Tritrichomonadida</taxon>
        <taxon>Tritrichomonadidae</taxon>
        <taxon>Tritrichomonas</taxon>
    </lineage>
</organism>
<dbReference type="VEuPathDB" id="TrichDB:TRFO_37332"/>
<feature type="transmembrane region" description="Helical" evidence="1">
    <location>
        <begin position="91"/>
        <end position="118"/>
    </location>
</feature>
<evidence type="ECO:0008006" key="4">
    <source>
        <dbReference type="Google" id="ProtNLM"/>
    </source>
</evidence>
<comment type="caution">
    <text evidence="2">The sequence shown here is derived from an EMBL/GenBank/DDBJ whole genome shotgun (WGS) entry which is preliminary data.</text>
</comment>
<proteinExistence type="predicted"/>
<feature type="transmembrane region" description="Helical" evidence="1">
    <location>
        <begin position="20"/>
        <end position="45"/>
    </location>
</feature>
<keyword evidence="1" id="KW-0472">Membrane</keyword>
<feature type="transmembrane region" description="Helical" evidence="1">
    <location>
        <begin position="178"/>
        <end position="199"/>
    </location>
</feature>
<name>A0A1J4JGU9_9EUKA</name>
<evidence type="ECO:0000313" key="2">
    <source>
        <dbReference type="EMBL" id="OHS96476.1"/>
    </source>
</evidence>
<dbReference type="Proteomes" id="UP000179807">
    <property type="component" value="Unassembled WGS sequence"/>
</dbReference>
<dbReference type="AlphaFoldDB" id="A0A1J4JGU9"/>
<evidence type="ECO:0000256" key="1">
    <source>
        <dbReference type="SAM" id="Phobius"/>
    </source>
</evidence>
<dbReference type="RefSeq" id="XP_068349613.1">
    <property type="nucleotide sequence ID" value="XM_068511357.1"/>
</dbReference>
<accession>A0A1J4JGU9</accession>
<gene>
    <name evidence="2" type="ORF">TRFO_37332</name>
</gene>
<protein>
    <recommendedName>
        <fullName evidence="4">MARVEL domain-containing protein</fullName>
    </recommendedName>
</protein>
<feature type="transmembrane region" description="Helical" evidence="1">
    <location>
        <begin position="66"/>
        <end position="85"/>
    </location>
</feature>